<name>A0A7X0HB48_9ACTN</name>
<protein>
    <submittedName>
        <fullName evidence="1">Uncharacterized protein</fullName>
    </submittedName>
</protein>
<sequence length="177" mass="18522">MDAKRLIRACRHALLHSGASLHVLAEAWQAQALTQAIGGMLAMKGPPELRGEAQGLCEAGGRGCGPLDWAALSAAGPELPGFLAGQPPDLMPRAAQLTEVADARGALVELSELLGEVGMALVAVSCATDEDGFYWQSIEAIDAADESNDRVRGLLRRLTVWEHNRLQAVADSAAGSS</sequence>
<evidence type="ECO:0000313" key="1">
    <source>
        <dbReference type="EMBL" id="MBB6434334.1"/>
    </source>
</evidence>
<keyword evidence="2" id="KW-1185">Reference proteome</keyword>
<dbReference type="Proteomes" id="UP000540423">
    <property type="component" value="Unassembled WGS sequence"/>
</dbReference>
<dbReference type="EMBL" id="JACHEM010000002">
    <property type="protein sequence ID" value="MBB6434334.1"/>
    <property type="molecule type" value="Genomic_DNA"/>
</dbReference>
<organism evidence="1 2">
    <name type="scientific">Streptomyces candidus</name>
    <dbReference type="NCBI Taxonomy" id="67283"/>
    <lineage>
        <taxon>Bacteria</taxon>
        <taxon>Bacillati</taxon>
        <taxon>Actinomycetota</taxon>
        <taxon>Actinomycetes</taxon>
        <taxon>Kitasatosporales</taxon>
        <taxon>Streptomycetaceae</taxon>
        <taxon>Streptomyces</taxon>
    </lineage>
</organism>
<gene>
    <name evidence="1" type="ORF">HNQ79_000782</name>
</gene>
<reference evidence="1 2" key="1">
    <citation type="submission" date="2020-08" db="EMBL/GenBank/DDBJ databases">
        <title>Genomic Encyclopedia of Type Strains, Phase IV (KMG-IV): sequencing the most valuable type-strain genomes for metagenomic binning, comparative biology and taxonomic classification.</title>
        <authorList>
            <person name="Goeker M."/>
        </authorList>
    </citation>
    <scope>NUCLEOTIDE SEQUENCE [LARGE SCALE GENOMIC DNA]</scope>
    <source>
        <strain evidence="1 2">DSM 40141</strain>
    </source>
</reference>
<accession>A0A7X0HB48</accession>
<dbReference type="RefSeq" id="WP_185026890.1">
    <property type="nucleotide sequence ID" value="NZ_BNBN01000002.1"/>
</dbReference>
<evidence type="ECO:0000313" key="2">
    <source>
        <dbReference type="Proteomes" id="UP000540423"/>
    </source>
</evidence>
<proteinExistence type="predicted"/>
<dbReference type="Pfam" id="PF19594">
    <property type="entry name" value="DUF6099"/>
    <property type="match status" value="1"/>
</dbReference>
<comment type="caution">
    <text evidence="1">The sequence shown here is derived from an EMBL/GenBank/DDBJ whole genome shotgun (WGS) entry which is preliminary data.</text>
</comment>
<dbReference type="AlphaFoldDB" id="A0A7X0HB48"/>
<dbReference type="InterPro" id="IPR046081">
    <property type="entry name" value="DUF6099"/>
</dbReference>